<dbReference type="Pfam" id="PF00106">
    <property type="entry name" value="adh_short"/>
    <property type="match status" value="1"/>
</dbReference>
<protein>
    <recommendedName>
        <fullName evidence="4">Ketoreductase (KR) domain-containing protein</fullName>
    </recommendedName>
</protein>
<dbReference type="Gene3D" id="3.40.50.720">
    <property type="entry name" value="NAD(P)-binding Rossmann-like Domain"/>
    <property type="match status" value="1"/>
</dbReference>
<dbReference type="AlphaFoldDB" id="A7TJU0"/>
<organism evidence="3">
    <name type="scientific">Vanderwaltozyma polyspora (strain ATCC 22028 / DSM 70294 / BCRC 21397 / CBS 2163 / NBRC 10782 / NRRL Y-8283 / UCD 57-17)</name>
    <name type="common">Kluyveromyces polysporus</name>
    <dbReference type="NCBI Taxonomy" id="436907"/>
    <lineage>
        <taxon>Eukaryota</taxon>
        <taxon>Fungi</taxon>
        <taxon>Dikarya</taxon>
        <taxon>Ascomycota</taxon>
        <taxon>Saccharomycotina</taxon>
        <taxon>Saccharomycetes</taxon>
        <taxon>Saccharomycetales</taxon>
        <taxon>Saccharomycetaceae</taxon>
        <taxon>Vanderwaltozyma</taxon>
    </lineage>
</organism>
<dbReference type="PhylomeDB" id="A7TJU0"/>
<dbReference type="GO" id="GO:1901426">
    <property type="term" value="P:response to furfural"/>
    <property type="evidence" value="ECO:0007669"/>
    <property type="project" value="EnsemblFungi"/>
</dbReference>
<dbReference type="InterPro" id="IPR036291">
    <property type="entry name" value="NAD(P)-bd_dom_sf"/>
</dbReference>
<sequence>MMFTMKKDTSFTYEQKNFDDCDFSQVNAAVIGGTNGLGRAISNAIASKGAKVEVVGRTFRDENSDIKFIKADLSSMKEAKKVVNQLDAENLTHLILTTGIIPNPKRQETDEGLEKDMAISYLSRYVILREIASKLGKNLPASSPKPRIFIMGFPGNNEVGTLEDLNFEKNYEAWKAHMSTVAGNESLVLDAKDRYPKLNVFGLNPGIVRTEIRNNYFGGGIMSSIIENVIGWFTYSPEQYAKNISPVLISPAIENRSGTMFNNKAEAILPSSGLTTDYVKQFLNVSNELIKKVGVTVPE</sequence>
<evidence type="ECO:0008006" key="4">
    <source>
        <dbReference type="Google" id="ProtNLM"/>
    </source>
</evidence>
<dbReference type="EMBL" id="DS480403">
    <property type="protein sequence ID" value="EDO17519.1"/>
    <property type="molecule type" value="Genomic_DNA"/>
</dbReference>
<keyword evidence="1" id="KW-0560">Oxidoreductase</keyword>
<name>A7TJU0_VANPO</name>
<dbReference type="STRING" id="436907.A7TJU0"/>
<dbReference type="KEGG" id="vpo:Kpol_1058p56"/>
<dbReference type="OMA" id="AHMNTVA"/>
<reference evidence="2 3" key="1">
    <citation type="journal article" date="2007" name="Proc. Natl. Acad. Sci. U.S.A.">
        <title>Independent sorting-out of thousands of duplicated gene pairs in two yeast species descended from a whole-genome duplication.</title>
        <authorList>
            <person name="Scannell D.R."/>
            <person name="Frank A.C."/>
            <person name="Conant G.C."/>
            <person name="Byrne K.P."/>
            <person name="Woolfit M."/>
            <person name="Wolfe K.H."/>
        </authorList>
    </citation>
    <scope>NUCLEOTIDE SEQUENCE [LARGE SCALE GENOMIC DNA]</scope>
    <source>
        <strain evidence="3">ATCC 22028 / DSM 70294 / BCRC 21397 / CBS 2163 / NBRC 10782 / NRRL Y-8283 / UCD 57-17</strain>
    </source>
</reference>
<dbReference type="RefSeq" id="XP_001645377.1">
    <property type="nucleotide sequence ID" value="XM_001645327.1"/>
</dbReference>
<dbReference type="GO" id="GO:0005783">
    <property type="term" value="C:endoplasmic reticulum"/>
    <property type="evidence" value="ECO:0007669"/>
    <property type="project" value="EnsemblFungi"/>
</dbReference>
<evidence type="ECO:0000313" key="2">
    <source>
        <dbReference type="EMBL" id="EDO17519.1"/>
    </source>
</evidence>
<dbReference type="PANTHER" id="PTHR47534">
    <property type="entry name" value="YALI0E05731P"/>
    <property type="match status" value="1"/>
</dbReference>
<dbReference type="InterPro" id="IPR052228">
    <property type="entry name" value="Sec_Metab_Biosynth_Oxidored"/>
</dbReference>
<dbReference type="GO" id="GO:0004029">
    <property type="term" value="F:aldehyde dehydrogenase (NAD+) activity"/>
    <property type="evidence" value="ECO:0007669"/>
    <property type="project" value="EnsemblFungi"/>
</dbReference>
<dbReference type="HOGENOM" id="CLU_082210_0_0_1"/>
<dbReference type="eggNOG" id="KOG1208">
    <property type="taxonomic scope" value="Eukaryota"/>
</dbReference>
<dbReference type="Proteomes" id="UP000000267">
    <property type="component" value="Unassembled WGS sequence"/>
</dbReference>
<evidence type="ECO:0000313" key="3">
    <source>
        <dbReference type="Proteomes" id="UP000000267"/>
    </source>
</evidence>
<proteinExistence type="predicted"/>
<dbReference type="OrthoDB" id="2898509at2759"/>
<accession>A7TJU0</accession>
<gene>
    <name evidence="2" type="ORF">Kpol_1058p56</name>
</gene>
<dbReference type="InParanoid" id="A7TJU0"/>
<dbReference type="PANTHER" id="PTHR47534:SF3">
    <property type="entry name" value="ALCOHOL DEHYDROGENASE-LIKE C-TERMINAL DOMAIN-CONTAINING PROTEIN"/>
    <property type="match status" value="1"/>
</dbReference>
<dbReference type="InterPro" id="IPR002347">
    <property type="entry name" value="SDR_fam"/>
</dbReference>
<keyword evidence="3" id="KW-1185">Reference proteome</keyword>
<dbReference type="GeneID" id="5545737"/>
<dbReference type="FunCoup" id="A7TJU0">
    <property type="interactions" value="43"/>
</dbReference>
<dbReference type="SUPFAM" id="SSF51735">
    <property type="entry name" value="NAD(P)-binding Rossmann-fold domains"/>
    <property type="match status" value="1"/>
</dbReference>
<evidence type="ECO:0000256" key="1">
    <source>
        <dbReference type="ARBA" id="ARBA00023002"/>
    </source>
</evidence>